<dbReference type="InterPro" id="IPR000182">
    <property type="entry name" value="GNAT_dom"/>
</dbReference>
<dbReference type="Gene3D" id="3.40.630.30">
    <property type="match status" value="1"/>
</dbReference>
<gene>
    <name evidence="2" type="ORF">GCM10009688_04130</name>
</gene>
<protein>
    <recommendedName>
        <fullName evidence="1">N-acetyltransferase domain-containing protein</fullName>
    </recommendedName>
</protein>
<dbReference type="EMBL" id="BAAALV010000001">
    <property type="protein sequence ID" value="GAA1903313.1"/>
    <property type="molecule type" value="Genomic_DNA"/>
</dbReference>
<organism evidence="2 3">
    <name type="scientific">Arthrobacter gandavensis</name>
    <dbReference type="NCBI Taxonomy" id="169960"/>
    <lineage>
        <taxon>Bacteria</taxon>
        <taxon>Bacillati</taxon>
        <taxon>Actinomycetota</taxon>
        <taxon>Actinomycetes</taxon>
        <taxon>Micrococcales</taxon>
        <taxon>Micrococcaceae</taxon>
        <taxon>Arthrobacter</taxon>
    </lineage>
</organism>
<name>A0ABN2NUA4_9MICC</name>
<dbReference type="Pfam" id="PF00583">
    <property type="entry name" value="Acetyltransf_1"/>
    <property type="match status" value="1"/>
</dbReference>
<dbReference type="PROSITE" id="PS51186">
    <property type="entry name" value="GNAT"/>
    <property type="match status" value="1"/>
</dbReference>
<accession>A0ABN2NUA4</accession>
<proteinExistence type="predicted"/>
<dbReference type="RefSeq" id="WP_152227677.1">
    <property type="nucleotide sequence ID" value="NZ_BAAALV010000001.1"/>
</dbReference>
<sequence length="237" mass="24888">MPTIASCQRLQHTWFSALASATGGRSFGTHESRWVWLPARRQLMLMFPEEISPAGIRPGLAEGSRLGASSVTAWLGGSVDNAPLETFGFRRGPQTCWMTAPVRAPQAWSAEGASVEVQPREVSGADAEELRVGHSQPRQAWHIAARDSARMTGRAYAFYPTGVAGLSKVAGIFSLAVGTSSRRRGFGTALLSAGAAAAEAAGAEHLVVNATAAGQDLCSARGFSLVGRGRTYSMALG</sequence>
<reference evidence="3" key="1">
    <citation type="journal article" date="2019" name="Int. J. Syst. Evol. Microbiol.">
        <title>The Global Catalogue of Microorganisms (GCM) 10K type strain sequencing project: providing services to taxonomists for standard genome sequencing and annotation.</title>
        <authorList>
            <consortium name="The Broad Institute Genomics Platform"/>
            <consortium name="The Broad Institute Genome Sequencing Center for Infectious Disease"/>
            <person name="Wu L."/>
            <person name="Ma J."/>
        </authorList>
    </citation>
    <scope>NUCLEOTIDE SEQUENCE [LARGE SCALE GENOMIC DNA]</scope>
    <source>
        <strain evidence="3">JCM 13316</strain>
    </source>
</reference>
<feature type="domain" description="N-acetyltransferase" evidence="1">
    <location>
        <begin position="100"/>
        <end position="237"/>
    </location>
</feature>
<dbReference type="SUPFAM" id="SSF55729">
    <property type="entry name" value="Acyl-CoA N-acyltransferases (Nat)"/>
    <property type="match status" value="1"/>
</dbReference>
<dbReference type="Proteomes" id="UP001500784">
    <property type="component" value="Unassembled WGS sequence"/>
</dbReference>
<evidence type="ECO:0000313" key="3">
    <source>
        <dbReference type="Proteomes" id="UP001500784"/>
    </source>
</evidence>
<comment type="caution">
    <text evidence="2">The sequence shown here is derived from an EMBL/GenBank/DDBJ whole genome shotgun (WGS) entry which is preliminary data.</text>
</comment>
<evidence type="ECO:0000313" key="2">
    <source>
        <dbReference type="EMBL" id="GAA1903313.1"/>
    </source>
</evidence>
<evidence type="ECO:0000259" key="1">
    <source>
        <dbReference type="PROSITE" id="PS51186"/>
    </source>
</evidence>
<dbReference type="InterPro" id="IPR016181">
    <property type="entry name" value="Acyl_CoA_acyltransferase"/>
</dbReference>
<keyword evidence="3" id="KW-1185">Reference proteome</keyword>